<feature type="compositionally biased region" description="Polar residues" evidence="1">
    <location>
        <begin position="17"/>
        <end position="27"/>
    </location>
</feature>
<keyword evidence="3" id="KW-1185">Reference proteome</keyword>
<feature type="region of interest" description="Disordered" evidence="1">
    <location>
        <begin position="1"/>
        <end position="62"/>
    </location>
</feature>
<dbReference type="Proteomes" id="UP000265520">
    <property type="component" value="Unassembled WGS sequence"/>
</dbReference>
<protein>
    <submittedName>
        <fullName evidence="2">Uncharacterized protein</fullName>
    </submittedName>
</protein>
<proteinExistence type="predicted"/>
<feature type="non-terminal residue" evidence="2">
    <location>
        <position position="1"/>
    </location>
</feature>
<name>A0A392V420_9FABA</name>
<evidence type="ECO:0000313" key="3">
    <source>
        <dbReference type="Proteomes" id="UP000265520"/>
    </source>
</evidence>
<accession>A0A392V420</accession>
<organism evidence="2 3">
    <name type="scientific">Trifolium medium</name>
    <dbReference type="NCBI Taxonomy" id="97028"/>
    <lineage>
        <taxon>Eukaryota</taxon>
        <taxon>Viridiplantae</taxon>
        <taxon>Streptophyta</taxon>
        <taxon>Embryophyta</taxon>
        <taxon>Tracheophyta</taxon>
        <taxon>Spermatophyta</taxon>
        <taxon>Magnoliopsida</taxon>
        <taxon>eudicotyledons</taxon>
        <taxon>Gunneridae</taxon>
        <taxon>Pentapetalae</taxon>
        <taxon>rosids</taxon>
        <taxon>fabids</taxon>
        <taxon>Fabales</taxon>
        <taxon>Fabaceae</taxon>
        <taxon>Papilionoideae</taxon>
        <taxon>50 kb inversion clade</taxon>
        <taxon>NPAAA clade</taxon>
        <taxon>Hologalegina</taxon>
        <taxon>IRL clade</taxon>
        <taxon>Trifolieae</taxon>
        <taxon>Trifolium</taxon>
    </lineage>
</organism>
<feature type="compositionally biased region" description="Polar residues" evidence="1">
    <location>
        <begin position="40"/>
        <end position="62"/>
    </location>
</feature>
<sequence>QHLTTTPSHHLHLRSVATATTTPFSDPSQPPPHHPLLRSVATTTTPTQNRHNYHTSRSVATT</sequence>
<comment type="caution">
    <text evidence="2">The sequence shown here is derived from an EMBL/GenBank/DDBJ whole genome shotgun (WGS) entry which is preliminary data.</text>
</comment>
<dbReference type="EMBL" id="LXQA011056777">
    <property type="protein sequence ID" value="MCI83016.1"/>
    <property type="molecule type" value="Genomic_DNA"/>
</dbReference>
<evidence type="ECO:0000256" key="1">
    <source>
        <dbReference type="SAM" id="MobiDB-lite"/>
    </source>
</evidence>
<evidence type="ECO:0000313" key="2">
    <source>
        <dbReference type="EMBL" id="MCI83016.1"/>
    </source>
</evidence>
<reference evidence="2 3" key="1">
    <citation type="journal article" date="2018" name="Front. Plant Sci.">
        <title>Red Clover (Trifolium pratense) and Zigzag Clover (T. medium) - A Picture of Genomic Similarities and Differences.</title>
        <authorList>
            <person name="Dluhosova J."/>
            <person name="Istvanek J."/>
            <person name="Nedelnik J."/>
            <person name="Repkova J."/>
        </authorList>
    </citation>
    <scope>NUCLEOTIDE SEQUENCE [LARGE SCALE GENOMIC DNA]</scope>
    <source>
        <strain evidence="3">cv. 10/8</strain>
        <tissue evidence="2">Leaf</tissue>
    </source>
</reference>
<dbReference type="AlphaFoldDB" id="A0A392V420"/>